<dbReference type="PANTHER" id="PTHR30006">
    <property type="entry name" value="THIAMINE-BINDING PERIPLASMIC PROTEIN-RELATED"/>
    <property type="match status" value="1"/>
</dbReference>
<dbReference type="AlphaFoldDB" id="A0AAP6EFV3"/>
<reference evidence="3 5" key="1">
    <citation type="journal article" date="2023" name="Microb. Genom.">
        <title>Mesoterricola silvestris gen. nov., sp. nov., Mesoterricola sediminis sp. nov., Geothrix oryzae sp. nov., Geothrix edaphica sp. nov., Geothrix rubra sp. nov., and Geothrix limicola sp. nov., six novel members of Acidobacteriota isolated from soils.</title>
        <authorList>
            <person name="Weisberg A.J."/>
            <person name="Pearce E."/>
            <person name="Kramer C.G."/>
            <person name="Chang J.H."/>
            <person name="Clarke C.R."/>
        </authorList>
    </citation>
    <scope>NUCLEOTIDE SEQUENCE</scope>
    <source>
        <strain evidence="4 5">NB05-1H</strain>
        <strain evidence="3">NRRL_B-16521</strain>
    </source>
</reference>
<dbReference type="InterPro" id="IPR006311">
    <property type="entry name" value="TAT_signal"/>
</dbReference>
<keyword evidence="1 2" id="KW-0732">Signal</keyword>
<feature type="chain" id="PRO_5042978550" evidence="2">
    <location>
        <begin position="29"/>
        <end position="369"/>
    </location>
</feature>
<comment type="caution">
    <text evidence="3">The sequence shown here is derived from an EMBL/GenBank/DDBJ whole genome shotgun (WGS) entry which is preliminary data.</text>
</comment>
<feature type="signal peptide" evidence="2">
    <location>
        <begin position="1"/>
        <end position="28"/>
    </location>
</feature>
<keyword evidence="5" id="KW-1185">Reference proteome</keyword>
<evidence type="ECO:0000256" key="2">
    <source>
        <dbReference type="SAM" id="SignalP"/>
    </source>
</evidence>
<evidence type="ECO:0000313" key="3">
    <source>
        <dbReference type="EMBL" id="MDX2961412.1"/>
    </source>
</evidence>
<dbReference type="Pfam" id="PF13343">
    <property type="entry name" value="SBP_bac_6"/>
    <property type="match status" value="1"/>
</dbReference>
<dbReference type="Proteomes" id="UP001282288">
    <property type="component" value="Unassembled WGS sequence"/>
</dbReference>
<dbReference type="GeneID" id="69812907"/>
<dbReference type="EMBL" id="JARAWP010000022">
    <property type="protein sequence ID" value="MDX3022770.1"/>
    <property type="molecule type" value="Genomic_DNA"/>
</dbReference>
<dbReference type="RefSeq" id="WP_010352795.1">
    <property type="nucleotide sequence ID" value="NZ_BCMK01000003.1"/>
</dbReference>
<organism evidence="3 6">
    <name type="scientific">Streptomyces acidiscabies</name>
    <dbReference type="NCBI Taxonomy" id="42234"/>
    <lineage>
        <taxon>Bacteria</taxon>
        <taxon>Bacillati</taxon>
        <taxon>Actinomycetota</taxon>
        <taxon>Actinomycetes</taxon>
        <taxon>Kitasatosporales</taxon>
        <taxon>Streptomycetaceae</taxon>
        <taxon>Streptomyces</taxon>
    </lineage>
</organism>
<dbReference type="SUPFAM" id="SSF53850">
    <property type="entry name" value="Periplasmic binding protein-like II"/>
    <property type="match status" value="1"/>
</dbReference>
<evidence type="ECO:0000313" key="4">
    <source>
        <dbReference type="EMBL" id="MDX3022770.1"/>
    </source>
</evidence>
<evidence type="ECO:0000313" key="6">
    <source>
        <dbReference type="Proteomes" id="UP001282288"/>
    </source>
</evidence>
<sequence>MPLGRRQVLVAGSLTAAAGALGAGTAHATGRGEETKSLEQLYREAKAEGGSLIVYAGGDTPTQQDGNKAAFEKAFPGITLDIVVDYSKFHDARIDNQLTTGTLVPDVVQLQTLQDFPRWKREGVLRCYKPAGFSRVHPAFKDPDGAWTGIFVDAFSTIYNVDKTGAAAPASARDLLDPRWKGKIVSTFPNDDDAVLYLYKVIVDTYGWDWLRRFVAQDIAWVRGTQEPADRVEAGTAAVALGTDGMLTPADGVRTRFVLPKSDPFMAWAQRAAIFENAKHPAAAKLYLNWWLDKQTQSDFYMWSVRTDVAPHSGYRPIWDYPNANLDGFDTFMADRALVERFRQQLTLYVGEVTGAPSPGWLGLHPGRR</sequence>
<dbReference type="Gene3D" id="3.40.190.10">
    <property type="entry name" value="Periplasmic binding protein-like II"/>
    <property type="match status" value="2"/>
</dbReference>
<gene>
    <name evidence="3" type="ORF">PV399_17045</name>
    <name evidence="4" type="ORF">PV666_33550</name>
</gene>
<evidence type="ECO:0000256" key="1">
    <source>
        <dbReference type="ARBA" id="ARBA00022729"/>
    </source>
</evidence>
<protein>
    <submittedName>
        <fullName evidence="3">Extracellular solute-binding protein</fullName>
    </submittedName>
</protein>
<dbReference type="EMBL" id="JARAWC010000011">
    <property type="protein sequence ID" value="MDX2961412.1"/>
    <property type="molecule type" value="Genomic_DNA"/>
</dbReference>
<evidence type="ECO:0000313" key="5">
    <source>
        <dbReference type="Proteomes" id="UP001272987"/>
    </source>
</evidence>
<accession>A0AAP6EFV3</accession>
<proteinExistence type="predicted"/>
<dbReference type="Proteomes" id="UP001272987">
    <property type="component" value="Unassembled WGS sequence"/>
</dbReference>
<dbReference type="PROSITE" id="PS51318">
    <property type="entry name" value="TAT"/>
    <property type="match status" value="1"/>
</dbReference>
<dbReference type="PANTHER" id="PTHR30006:SF2">
    <property type="entry name" value="ABC TRANSPORTER SUBSTRATE-BINDING PROTEIN"/>
    <property type="match status" value="1"/>
</dbReference>
<name>A0AAP6EFV3_9ACTN</name>